<keyword evidence="5" id="KW-0998">Cell outer membrane</keyword>
<evidence type="ECO:0000256" key="1">
    <source>
        <dbReference type="ARBA" id="ARBA00004442"/>
    </source>
</evidence>
<sequence>MKSLKYSVLFLMACTLCVSCDESKFLEEKPLDFYSPENSMETSAHFQASINYLYNRTRHLQWGTNTEARFAFRYATDFAFNATDYYKPAKLNDYTNVMVPTYSVPLEIWKTCYTIVSNANVILNRLNQAASVTDSDKEAFRGETLFFRSYAYKILANLYGGVPLVLEEVETPRRDYVRATREEVYDQIRKDLEEAETLLDDIDKVKDGKISKQMVEHLLAEVYISLGQYDQAISAASRVIEYPAMGLMTSRFGSRKDEEGDVYWDLFRLNNQNRSSGNTESLWVIQYDYQNPASGTEYNMPWVVLPFYQNIQITEKDGTGKDITTNAFLGVTDGKGGRGVAWMQPTDFFFGDLWKGSENDIRNSSYNIMRDVRIDNPASPAFGKWLVKDGYSKQVDPIRQWFPFLTKVARMNNFPEDLYQRNSNGEPLMTAFGEHLLINNANSSYKDEYMYRLAETYLLRAEAYVGKGDKEKAATDINVIRARANAEPAKASEMDIDYILDERLRELYVEEMRMVTLCRMGKLVDRNRKYNPKSGPSISDYHNLWPIPFSEIERNIFAEIKQNPGY</sequence>
<comment type="subcellular location">
    <subcellularLocation>
        <location evidence="1">Cell outer membrane</location>
    </subcellularLocation>
</comment>
<accession>A0ABR7E3V4</accession>
<evidence type="ECO:0000256" key="4">
    <source>
        <dbReference type="ARBA" id="ARBA00023136"/>
    </source>
</evidence>
<dbReference type="EMBL" id="JACOOI010000018">
    <property type="protein sequence ID" value="MBC5644456.1"/>
    <property type="molecule type" value="Genomic_DNA"/>
</dbReference>
<feature type="domain" description="SusD-like N-terminal" evidence="7">
    <location>
        <begin position="35"/>
        <end position="223"/>
    </location>
</feature>
<dbReference type="Proteomes" id="UP000644010">
    <property type="component" value="Unassembled WGS sequence"/>
</dbReference>
<comment type="caution">
    <text evidence="8">The sequence shown here is derived from an EMBL/GenBank/DDBJ whole genome shotgun (WGS) entry which is preliminary data.</text>
</comment>
<dbReference type="RefSeq" id="WP_186960332.1">
    <property type="nucleotide sequence ID" value="NZ_JACOOI010000018.1"/>
</dbReference>
<keyword evidence="3" id="KW-0732">Signal</keyword>
<dbReference type="Pfam" id="PF07980">
    <property type="entry name" value="SusD_RagB"/>
    <property type="match status" value="1"/>
</dbReference>
<comment type="similarity">
    <text evidence="2">Belongs to the SusD family.</text>
</comment>
<gene>
    <name evidence="8" type="ORF">H8S77_16380</name>
</gene>
<dbReference type="SUPFAM" id="SSF48452">
    <property type="entry name" value="TPR-like"/>
    <property type="match status" value="1"/>
</dbReference>
<feature type="domain" description="RagB/SusD" evidence="6">
    <location>
        <begin position="440"/>
        <end position="566"/>
    </location>
</feature>
<evidence type="ECO:0000256" key="2">
    <source>
        <dbReference type="ARBA" id="ARBA00006275"/>
    </source>
</evidence>
<evidence type="ECO:0000256" key="5">
    <source>
        <dbReference type="ARBA" id="ARBA00023237"/>
    </source>
</evidence>
<dbReference type="InterPro" id="IPR033985">
    <property type="entry name" value="SusD-like_N"/>
</dbReference>
<keyword evidence="4" id="KW-0472">Membrane</keyword>
<evidence type="ECO:0000256" key="3">
    <source>
        <dbReference type="ARBA" id="ARBA00022729"/>
    </source>
</evidence>
<name>A0ABR7E3V4_9BACT</name>
<dbReference type="Gene3D" id="1.25.40.390">
    <property type="match status" value="1"/>
</dbReference>
<organism evidence="8 9">
    <name type="scientific">Parabacteroides segnis</name>
    <dbReference type="NCBI Taxonomy" id="2763058"/>
    <lineage>
        <taxon>Bacteria</taxon>
        <taxon>Pseudomonadati</taxon>
        <taxon>Bacteroidota</taxon>
        <taxon>Bacteroidia</taxon>
        <taxon>Bacteroidales</taxon>
        <taxon>Tannerellaceae</taxon>
        <taxon>Parabacteroides</taxon>
    </lineage>
</organism>
<evidence type="ECO:0000313" key="8">
    <source>
        <dbReference type="EMBL" id="MBC5644456.1"/>
    </source>
</evidence>
<evidence type="ECO:0000259" key="6">
    <source>
        <dbReference type="Pfam" id="PF07980"/>
    </source>
</evidence>
<evidence type="ECO:0000313" key="9">
    <source>
        <dbReference type="Proteomes" id="UP000644010"/>
    </source>
</evidence>
<dbReference type="Pfam" id="PF14322">
    <property type="entry name" value="SusD-like_3"/>
    <property type="match status" value="1"/>
</dbReference>
<evidence type="ECO:0000259" key="7">
    <source>
        <dbReference type="Pfam" id="PF14322"/>
    </source>
</evidence>
<keyword evidence="9" id="KW-1185">Reference proteome</keyword>
<reference evidence="8 9" key="1">
    <citation type="submission" date="2020-08" db="EMBL/GenBank/DDBJ databases">
        <title>Genome public.</title>
        <authorList>
            <person name="Liu C."/>
            <person name="Sun Q."/>
        </authorList>
    </citation>
    <scope>NUCLEOTIDE SEQUENCE [LARGE SCALE GENOMIC DNA]</scope>
    <source>
        <strain evidence="8 9">BX2</strain>
    </source>
</reference>
<proteinExistence type="inferred from homology"/>
<dbReference type="InterPro" id="IPR011990">
    <property type="entry name" value="TPR-like_helical_dom_sf"/>
</dbReference>
<dbReference type="InterPro" id="IPR012944">
    <property type="entry name" value="SusD_RagB_dom"/>
</dbReference>
<protein>
    <submittedName>
        <fullName evidence="8">RagB/SusD family nutrient uptake outer membrane protein</fullName>
    </submittedName>
</protein>